<protein>
    <submittedName>
        <fullName evidence="1">Uncharacterized protein</fullName>
    </submittedName>
</protein>
<organism evidence="1 2">
    <name type="scientific">Halorubrum ezzemoulense</name>
    <name type="common">Halorubrum chaoviator</name>
    <dbReference type="NCBI Taxonomy" id="337243"/>
    <lineage>
        <taxon>Archaea</taxon>
        <taxon>Methanobacteriati</taxon>
        <taxon>Methanobacteriota</taxon>
        <taxon>Stenosarchaea group</taxon>
        <taxon>Halobacteria</taxon>
        <taxon>Halobacteriales</taxon>
        <taxon>Haloferacaceae</taxon>
        <taxon>Halorubrum</taxon>
    </lineage>
</organism>
<dbReference type="EMBL" id="FZNK01000006">
    <property type="protein sequence ID" value="SNR60427.1"/>
    <property type="molecule type" value="Genomic_DNA"/>
</dbReference>
<accession>A0A238XNB5</accession>
<name>A0A238XNB5_HALEZ</name>
<proteinExistence type="predicted"/>
<evidence type="ECO:0000313" key="1">
    <source>
        <dbReference type="EMBL" id="SNR60427.1"/>
    </source>
</evidence>
<sequence length="45" mass="5120">MFFKPLSMIFVFGIVLGNKGPKRVAVICFTKVSEFVNNDVVNNLW</sequence>
<evidence type="ECO:0000313" key="2">
    <source>
        <dbReference type="Proteomes" id="UP000198297"/>
    </source>
</evidence>
<reference evidence="1 2" key="1">
    <citation type="submission" date="2017-06" db="EMBL/GenBank/DDBJ databases">
        <authorList>
            <person name="Kim H.J."/>
            <person name="Triplett B.A."/>
        </authorList>
    </citation>
    <scope>NUCLEOTIDE SEQUENCE [LARGE SCALE GENOMIC DNA]</scope>
    <source>
        <strain evidence="1 2">DSM 19316</strain>
    </source>
</reference>
<gene>
    <name evidence="1" type="ORF">SAMN06266787_1069</name>
</gene>
<dbReference type="AlphaFoldDB" id="A0A238XNB5"/>
<dbReference type="Proteomes" id="UP000198297">
    <property type="component" value="Unassembled WGS sequence"/>
</dbReference>